<evidence type="ECO:0000256" key="6">
    <source>
        <dbReference type="PIRSR" id="PIRSR601400-1"/>
    </source>
</evidence>
<feature type="binding site" evidence="6">
    <location>
        <position position="218"/>
    </location>
    <ligand>
        <name>Zn(2+)</name>
        <dbReference type="ChEBI" id="CHEBI:29105"/>
    </ligand>
</feature>
<dbReference type="GO" id="GO:0005148">
    <property type="term" value="F:prolactin receptor binding"/>
    <property type="evidence" value="ECO:0007669"/>
    <property type="project" value="TreeGrafter"/>
</dbReference>
<dbReference type="GO" id="GO:0005179">
    <property type="term" value="F:hormone activity"/>
    <property type="evidence" value="ECO:0007669"/>
    <property type="project" value="UniProtKB-KW"/>
</dbReference>
<comment type="subcellular location">
    <subcellularLocation>
        <location evidence="1 7">Secreted</location>
    </subcellularLocation>
</comment>
<dbReference type="Pfam" id="PF00103">
    <property type="entry name" value="Hormone_1"/>
    <property type="match status" value="1"/>
</dbReference>
<dbReference type="Gene3D" id="1.20.1250.10">
    <property type="match status" value="1"/>
</dbReference>
<dbReference type="PANTHER" id="PTHR11417:SF5">
    <property type="entry name" value="PROLACTIN"/>
    <property type="match status" value="1"/>
</dbReference>
<evidence type="ECO:0000256" key="5">
    <source>
        <dbReference type="ARBA" id="ARBA00023157"/>
    </source>
</evidence>
<evidence type="ECO:0000256" key="8">
    <source>
        <dbReference type="SAM" id="SignalP"/>
    </source>
</evidence>
<reference evidence="9" key="2">
    <citation type="submission" date="2025-09" db="UniProtKB">
        <authorList>
            <consortium name="Ensembl"/>
        </authorList>
    </citation>
    <scope>IDENTIFICATION</scope>
</reference>
<dbReference type="GO" id="GO:0007565">
    <property type="term" value="P:female pregnancy"/>
    <property type="evidence" value="ECO:0007669"/>
    <property type="project" value="TreeGrafter"/>
</dbReference>
<evidence type="ECO:0000313" key="10">
    <source>
        <dbReference type="Proteomes" id="UP000694544"/>
    </source>
</evidence>
<evidence type="ECO:0000256" key="7">
    <source>
        <dbReference type="RuleBase" id="RU003618"/>
    </source>
</evidence>
<name>A0A8C6FNS9_MOSMO</name>
<dbReference type="Ensembl" id="ENSMMST00000021843.1">
    <property type="protein sequence ID" value="ENSMMSP00000019801.1"/>
    <property type="gene ID" value="ENSMMSG00000014789.1"/>
</dbReference>
<keyword evidence="6" id="KW-0479">Metal-binding</keyword>
<dbReference type="GO" id="GO:0046427">
    <property type="term" value="P:positive regulation of receptor signaling pathway via JAK-STAT"/>
    <property type="evidence" value="ECO:0007669"/>
    <property type="project" value="TreeGrafter"/>
</dbReference>
<dbReference type="SUPFAM" id="SSF47266">
    <property type="entry name" value="4-helical cytokines"/>
    <property type="match status" value="1"/>
</dbReference>
<keyword evidence="3" id="KW-0964">Secreted</keyword>
<keyword evidence="4 7" id="KW-0372">Hormone</keyword>
<dbReference type="PANTHER" id="PTHR11417">
    <property type="entry name" value="SOMATOTROPIN,PROLACTIN"/>
    <property type="match status" value="1"/>
</dbReference>
<dbReference type="GO" id="GO:1903489">
    <property type="term" value="P:positive regulation of lactation"/>
    <property type="evidence" value="ECO:0007669"/>
    <property type="project" value="TreeGrafter"/>
</dbReference>
<organism evidence="9 10">
    <name type="scientific">Moschus moschiferus</name>
    <name type="common">Siberian musk deer</name>
    <name type="synonym">Moschus sibiricus</name>
    <dbReference type="NCBI Taxonomy" id="68415"/>
    <lineage>
        <taxon>Eukaryota</taxon>
        <taxon>Metazoa</taxon>
        <taxon>Chordata</taxon>
        <taxon>Craniata</taxon>
        <taxon>Vertebrata</taxon>
        <taxon>Euteleostomi</taxon>
        <taxon>Mammalia</taxon>
        <taxon>Eutheria</taxon>
        <taxon>Laurasiatheria</taxon>
        <taxon>Artiodactyla</taxon>
        <taxon>Ruminantia</taxon>
        <taxon>Pecora</taxon>
        <taxon>Moschidae</taxon>
        <taxon>Moschus</taxon>
    </lineage>
</organism>
<feature type="signal peptide" evidence="8">
    <location>
        <begin position="1"/>
        <end position="30"/>
    </location>
</feature>
<dbReference type="GO" id="GO:0005615">
    <property type="term" value="C:extracellular space"/>
    <property type="evidence" value="ECO:0007669"/>
    <property type="project" value="TreeGrafter"/>
</dbReference>
<evidence type="ECO:0000256" key="1">
    <source>
        <dbReference type="ARBA" id="ARBA00004613"/>
    </source>
</evidence>
<dbReference type="InterPro" id="IPR018116">
    <property type="entry name" value="Somatotropin_CS"/>
</dbReference>
<dbReference type="GO" id="GO:0030879">
    <property type="term" value="P:mammary gland development"/>
    <property type="evidence" value="ECO:0007669"/>
    <property type="project" value="TreeGrafter"/>
</dbReference>
<dbReference type="AlphaFoldDB" id="A0A8C6FNS9"/>
<proteinExistence type="inferred from homology"/>
<dbReference type="CDD" id="cd10288">
    <property type="entry name" value="prolactin_like"/>
    <property type="match status" value="1"/>
</dbReference>
<protein>
    <submittedName>
        <fullName evidence="9">Uncharacterized protein</fullName>
    </submittedName>
</protein>
<keyword evidence="6" id="KW-0862">Zinc</keyword>
<dbReference type="PROSITE" id="PS00266">
    <property type="entry name" value="SOMATOTROPIN_1"/>
    <property type="match status" value="1"/>
</dbReference>
<dbReference type="InterPro" id="IPR009079">
    <property type="entry name" value="4_helix_cytokine-like_core"/>
</dbReference>
<dbReference type="InterPro" id="IPR001400">
    <property type="entry name" value="Somatotropin/Prolactin"/>
</dbReference>
<sequence>LKLLGKYQRHAWGFCLLLLLVMSNLLLCKGNSCPSCCPDVFDIPLESLTELFTNASHLSYDITIQSTIMFNEFDLKYAQGKLYYINSTNSCHTNSLHMPEEREEAEKLNNEDLSKWILMLLYSWHEPLNHIATDLQSTEEVSDAIASSAAESLKKLLELQAFIERQFSQIIFQVRQKLIDARITWSGLPSLVSSDEETRRSAFYILFRCLRKDSSKLDTYTKILACRIHKSC</sequence>
<reference evidence="9" key="1">
    <citation type="submission" date="2025-08" db="UniProtKB">
        <authorList>
            <consortium name="Ensembl"/>
        </authorList>
    </citation>
    <scope>IDENTIFICATION</scope>
</reference>
<comment type="similarity">
    <text evidence="2 7">Belongs to the somatotropin/prolactin family.</text>
</comment>
<dbReference type="GeneTree" id="ENSGT00950000182818"/>
<dbReference type="PROSITE" id="PS00338">
    <property type="entry name" value="SOMATOTROPIN_2"/>
    <property type="match status" value="1"/>
</dbReference>
<dbReference type="GO" id="GO:0008284">
    <property type="term" value="P:positive regulation of cell population proliferation"/>
    <property type="evidence" value="ECO:0007669"/>
    <property type="project" value="TreeGrafter"/>
</dbReference>
<dbReference type="GO" id="GO:0046872">
    <property type="term" value="F:metal ion binding"/>
    <property type="evidence" value="ECO:0007669"/>
    <property type="project" value="UniProtKB-KW"/>
</dbReference>
<dbReference type="GO" id="GO:0031667">
    <property type="term" value="P:response to nutrient levels"/>
    <property type="evidence" value="ECO:0007669"/>
    <property type="project" value="TreeGrafter"/>
</dbReference>
<evidence type="ECO:0000256" key="3">
    <source>
        <dbReference type="ARBA" id="ARBA00022525"/>
    </source>
</evidence>
<dbReference type="PRINTS" id="PR00836">
    <property type="entry name" value="SOMATOTROPIN"/>
</dbReference>
<evidence type="ECO:0000256" key="4">
    <source>
        <dbReference type="ARBA" id="ARBA00022702"/>
    </source>
</evidence>
<keyword evidence="5" id="KW-1015">Disulfide bond</keyword>
<keyword evidence="8" id="KW-0732">Signal</keyword>
<evidence type="ECO:0000256" key="2">
    <source>
        <dbReference type="ARBA" id="ARBA00008474"/>
    </source>
</evidence>
<keyword evidence="10" id="KW-1185">Reference proteome</keyword>
<evidence type="ECO:0000313" key="9">
    <source>
        <dbReference type="Ensembl" id="ENSMMSP00000019801.1"/>
    </source>
</evidence>
<accession>A0A8C6FNS9</accession>
<dbReference type="Proteomes" id="UP000694544">
    <property type="component" value="Unplaced"/>
</dbReference>
<feature type="chain" id="PRO_5034434307" evidence="8">
    <location>
        <begin position="31"/>
        <end position="232"/>
    </location>
</feature>